<accession>A0A834ZKV0</accession>
<dbReference type="PANTHER" id="PTHR33494">
    <property type="entry name" value="OS02G0793800 PROTEIN"/>
    <property type="match status" value="1"/>
</dbReference>
<feature type="domain" description="TRF2/HOY1 PH-like" evidence="2">
    <location>
        <begin position="142"/>
        <end position="259"/>
    </location>
</feature>
<evidence type="ECO:0000313" key="3">
    <source>
        <dbReference type="EMBL" id="KAF8407290.1"/>
    </source>
</evidence>
<dbReference type="EMBL" id="JABCRI010000004">
    <property type="protein sequence ID" value="KAF8407290.1"/>
    <property type="molecule type" value="Genomic_DNA"/>
</dbReference>
<feature type="region of interest" description="Disordered" evidence="1">
    <location>
        <begin position="325"/>
        <end position="364"/>
    </location>
</feature>
<sequence>MVQLMNSGNFGAESKTPCGDKLRVKLEIEDSLDEEHGPLNKRSKLSSPFQQTDFIHGLVRYQQRSMGIGAFPIPPSQYNPLDEPSPLGLRLRKSPSLLDLIQMRLSQGNGSTLGISSENLDLGRKDLKGNAVSGTDKLKASNFPASILRIGTWERVSRYEGDLVAKCYFAKHKLVWEVLDGGLKNKIEIQWSDIVALKANYPDNVPGTLDIVLARQPLFFRETNPQPRKHTLWQATADFTGGQASLHRRHFLQCPQGLLGKHFEKLIQCDPRLNLLSRQPETVLDSPYFDPKASVFEDPDESKCHVFDQLKSDCESTFSGLRDAVSPSAAQSSSSKSELWDPVGRAPDHLSLETPSPTSDTHGIEEKVGSSIEEMRGFSNWDQFKVPGIHPSMSMSDLVSHIGHCISEQMTSGNPLFSDEGSTNRDMLEDITQYLLSDSQFTSASDDHSLMSRVNSLCCLLQSDPATVQNSQVNSEDGRNAQPNSTPESALENKVIGDSQAPEPESNDASVRKKTLAMSRKDSFGELLLSLPRIASLPQFFFSIPEDDNEAR</sequence>
<dbReference type="Pfam" id="PF24818">
    <property type="entry name" value="PH_TRF2_HOY1"/>
    <property type="match status" value="1"/>
</dbReference>
<evidence type="ECO:0000256" key="1">
    <source>
        <dbReference type="SAM" id="MobiDB-lite"/>
    </source>
</evidence>
<gene>
    <name evidence="3" type="ORF">HHK36_006417</name>
</gene>
<feature type="compositionally biased region" description="Low complexity" evidence="1">
    <location>
        <begin position="325"/>
        <end position="337"/>
    </location>
</feature>
<dbReference type="PANTHER" id="PTHR33494:SF1">
    <property type="entry name" value="C2H2-TYPE DOMAIN-CONTAINING PROTEIN-RELATED"/>
    <property type="match status" value="1"/>
</dbReference>
<organism evidence="3 4">
    <name type="scientific">Tetracentron sinense</name>
    <name type="common">Spur-leaf</name>
    <dbReference type="NCBI Taxonomy" id="13715"/>
    <lineage>
        <taxon>Eukaryota</taxon>
        <taxon>Viridiplantae</taxon>
        <taxon>Streptophyta</taxon>
        <taxon>Embryophyta</taxon>
        <taxon>Tracheophyta</taxon>
        <taxon>Spermatophyta</taxon>
        <taxon>Magnoliopsida</taxon>
        <taxon>Trochodendrales</taxon>
        <taxon>Trochodendraceae</taxon>
        <taxon>Tetracentron</taxon>
    </lineage>
</organism>
<dbReference type="OMA" id="SHIGQCI"/>
<name>A0A834ZKV0_TETSI</name>
<evidence type="ECO:0000259" key="2">
    <source>
        <dbReference type="Pfam" id="PF24818"/>
    </source>
</evidence>
<evidence type="ECO:0000313" key="4">
    <source>
        <dbReference type="Proteomes" id="UP000655225"/>
    </source>
</evidence>
<feature type="compositionally biased region" description="Polar residues" evidence="1">
    <location>
        <begin position="469"/>
        <end position="488"/>
    </location>
</feature>
<proteinExistence type="predicted"/>
<comment type="caution">
    <text evidence="3">The sequence shown here is derived from an EMBL/GenBank/DDBJ whole genome shotgun (WGS) entry which is preliminary data.</text>
</comment>
<dbReference type="InterPro" id="IPR057939">
    <property type="entry name" value="TRF2_HOY1_PH"/>
</dbReference>
<keyword evidence="4" id="KW-1185">Reference proteome</keyword>
<reference evidence="3 4" key="1">
    <citation type="submission" date="2020-04" db="EMBL/GenBank/DDBJ databases">
        <title>Plant Genome Project.</title>
        <authorList>
            <person name="Zhang R.-G."/>
        </authorList>
    </citation>
    <scope>NUCLEOTIDE SEQUENCE [LARGE SCALE GENOMIC DNA]</scope>
    <source>
        <strain evidence="3">YNK0</strain>
        <tissue evidence="3">Leaf</tissue>
    </source>
</reference>
<feature type="region of interest" description="Disordered" evidence="1">
    <location>
        <begin position="469"/>
        <end position="514"/>
    </location>
</feature>
<dbReference type="AlphaFoldDB" id="A0A834ZKV0"/>
<dbReference type="Proteomes" id="UP000655225">
    <property type="component" value="Unassembled WGS sequence"/>
</dbReference>
<dbReference type="OrthoDB" id="1516808at2759"/>
<protein>
    <recommendedName>
        <fullName evidence="2">TRF2/HOY1 PH-like domain-containing protein</fullName>
    </recommendedName>
</protein>